<dbReference type="STRING" id="688246.Premu_0397"/>
<dbReference type="AlphaFoldDB" id="F8NB61"/>
<dbReference type="RefSeq" id="WP_007572698.1">
    <property type="nucleotide sequence ID" value="NZ_BPTS01000001.1"/>
</dbReference>
<keyword evidence="2" id="KW-1185">Reference proteome</keyword>
<sequence>MTIKEMEAQIDRLGLEKLEVRLFKGRDVDIFICAIKNDEGTELEEDGLHRGNIIVFDGNGRCWETGPYALWGKGDDYDVTWGINEYGQNVPVGINKYALERMPQRDLDPIRD</sequence>
<evidence type="ECO:0000313" key="1">
    <source>
        <dbReference type="EMBL" id="EGN55879.1"/>
    </source>
</evidence>
<name>F8NB61_9BACT</name>
<proteinExistence type="predicted"/>
<dbReference type="EMBL" id="GL945017">
    <property type="protein sequence ID" value="EGN55879.1"/>
    <property type="molecule type" value="Genomic_DNA"/>
</dbReference>
<reference evidence="2" key="1">
    <citation type="journal article" date="2011" name="Stand. Genomic Sci.">
        <title>Non-contiguous finished genome sequence of the opportunistic oral pathogen Prevotella multisaccharivorax type strain (PPPA20).</title>
        <authorList>
            <person name="Pati A."/>
            <person name="Gronow S."/>
            <person name="Lu M."/>
            <person name="Lapidus A."/>
            <person name="Nolan M."/>
            <person name="Lucas S."/>
            <person name="Hammon N."/>
            <person name="Deshpande S."/>
            <person name="Cheng J.F."/>
            <person name="Tapia R."/>
            <person name="Han C."/>
            <person name="Goodwin L."/>
            <person name="Pitluck S."/>
            <person name="Liolios K."/>
            <person name="Pagani I."/>
            <person name="Mavromatis K."/>
            <person name="Mikhailova N."/>
            <person name="Huntemann M."/>
            <person name="Chen A."/>
            <person name="Palaniappan K."/>
            <person name="Land M."/>
            <person name="Hauser L."/>
            <person name="Detter J.C."/>
            <person name="Brambilla E.M."/>
            <person name="Rohde M."/>
            <person name="Goker M."/>
            <person name="Woyke T."/>
            <person name="Bristow J."/>
            <person name="Eisen J.A."/>
            <person name="Markowitz V."/>
            <person name="Hugenholtz P."/>
            <person name="Kyrpides N.C."/>
            <person name="Klenk H.P."/>
            <person name="Ivanova N."/>
        </authorList>
    </citation>
    <scope>NUCLEOTIDE SEQUENCE [LARGE SCALE GENOMIC DNA]</scope>
    <source>
        <strain evidence="2">DSM 17128</strain>
    </source>
</reference>
<accession>F8NB61</accession>
<gene>
    <name evidence="1" type="ORF">Premu_0397</name>
</gene>
<evidence type="ECO:0000313" key="2">
    <source>
        <dbReference type="Proteomes" id="UP000002772"/>
    </source>
</evidence>
<dbReference type="Proteomes" id="UP000002772">
    <property type="component" value="Unassembled WGS sequence"/>
</dbReference>
<protein>
    <submittedName>
        <fullName evidence="1">Uncharacterized protein</fullName>
    </submittedName>
</protein>
<dbReference type="HOGENOM" id="CLU_2143574_0_0_10"/>
<organism evidence="1 2">
    <name type="scientific">Hallella multisaccharivorax DSM 17128</name>
    <dbReference type="NCBI Taxonomy" id="688246"/>
    <lineage>
        <taxon>Bacteria</taxon>
        <taxon>Pseudomonadati</taxon>
        <taxon>Bacteroidota</taxon>
        <taxon>Bacteroidia</taxon>
        <taxon>Bacteroidales</taxon>
        <taxon>Prevotellaceae</taxon>
        <taxon>Hallella</taxon>
    </lineage>
</organism>